<dbReference type="AlphaFoldDB" id="A0A4Q2U7S6"/>
<feature type="region of interest" description="Disordered" evidence="1">
    <location>
        <begin position="401"/>
        <end position="430"/>
    </location>
</feature>
<keyword evidence="2" id="KW-0812">Transmembrane</keyword>
<sequence>MFEAEGPAPFARRGGSARRAPVAQGAGLLPERAGPGLVALATAVAVALHLWRSGESATHPQFVAEDGRVFFTEAKLMGLGAIVTPYSGYLHLLPRLAALAASAFPSRLAPDLFLVFATLVVGWASATVASAGQRHAWALAPLAFLVPTDGEVFGTLTNVQWVTGPALALVVATATPLGRLARSNQLAFAALASLTGPFSIFVAPLALWRLRDDRTDRFARLLCGLVLAGAAVQLAHIAVEPKPAAAPDAEAPLHFALTLLDRWIGQAAHAGMTLRPAHARDVAALVVAAAVAAAALPRLAAKLYLFAGLELLATFSRFMGDNRYFDMPFAAERYFYGPRLVVLWTLALCLLRLRPSSVAGLVGLVLMLAAVDPWIKAPYPSIPWASAGDEIDRGSAVRIVTNPSPADDETPDAWTVTLPGRPGSTAGPRR</sequence>
<feature type="transmembrane region" description="Helical" evidence="2">
    <location>
        <begin position="334"/>
        <end position="351"/>
    </location>
</feature>
<dbReference type="OrthoDB" id="5955549at2"/>
<proteinExistence type="predicted"/>
<feature type="transmembrane region" description="Helical" evidence="2">
    <location>
        <begin position="112"/>
        <end position="132"/>
    </location>
</feature>
<organism evidence="3 4">
    <name type="scientific">Lichenibacterium minor</name>
    <dbReference type="NCBI Taxonomy" id="2316528"/>
    <lineage>
        <taxon>Bacteria</taxon>
        <taxon>Pseudomonadati</taxon>
        <taxon>Pseudomonadota</taxon>
        <taxon>Alphaproteobacteria</taxon>
        <taxon>Hyphomicrobiales</taxon>
        <taxon>Lichenihabitantaceae</taxon>
        <taxon>Lichenibacterium</taxon>
    </lineage>
</organism>
<keyword evidence="2" id="KW-0472">Membrane</keyword>
<feature type="transmembrane region" description="Helical" evidence="2">
    <location>
        <begin position="358"/>
        <end position="375"/>
    </location>
</feature>
<reference evidence="3 4" key="1">
    <citation type="submission" date="2018-12" db="EMBL/GenBank/DDBJ databases">
        <authorList>
            <person name="Grouzdev D.S."/>
            <person name="Krutkina M.S."/>
        </authorList>
    </citation>
    <scope>NUCLEOTIDE SEQUENCE [LARGE SCALE GENOMIC DNA]</scope>
    <source>
        <strain evidence="3 4">RmlP026</strain>
    </source>
</reference>
<evidence type="ECO:0000256" key="1">
    <source>
        <dbReference type="SAM" id="MobiDB-lite"/>
    </source>
</evidence>
<evidence type="ECO:0000256" key="2">
    <source>
        <dbReference type="SAM" id="Phobius"/>
    </source>
</evidence>
<dbReference type="EMBL" id="QYBB01000016">
    <property type="protein sequence ID" value="RYC31171.1"/>
    <property type="molecule type" value="Genomic_DNA"/>
</dbReference>
<accession>A0A4Q2U7S6</accession>
<feature type="transmembrane region" description="Helical" evidence="2">
    <location>
        <begin position="282"/>
        <end position="301"/>
    </location>
</feature>
<comment type="caution">
    <text evidence="3">The sequence shown here is derived from an EMBL/GenBank/DDBJ whole genome shotgun (WGS) entry which is preliminary data.</text>
</comment>
<keyword evidence="4" id="KW-1185">Reference proteome</keyword>
<protein>
    <submittedName>
        <fullName evidence="3">Uncharacterized protein</fullName>
    </submittedName>
</protein>
<feature type="transmembrane region" description="Helical" evidence="2">
    <location>
        <begin position="186"/>
        <end position="206"/>
    </location>
</feature>
<evidence type="ECO:0000313" key="4">
    <source>
        <dbReference type="Proteomes" id="UP000290759"/>
    </source>
</evidence>
<gene>
    <name evidence="3" type="ORF">D3273_14855</name>
</gene>
<name>A0A4Q2U7S6_9HYPH</name>
<keyword evidence="2" id="KW-1133">Transmembrane helix</keyword>
<evidence type="ECO:0000313" key="3">
    <source>
        <dbReference type="EMBL" id="RYC31171.1"/>
    </source>
</evidence>
<reference evidence="3 4" key="2">
    <citation type="submission" date="2019-02" db="EMBL/GenBank/DDBJ databases">
        <title>'Lichenibacterium ramalinii' gen. nov. sp. nov., 'Lichenibacterium minor' gen. nov. sp. nov.</title>
        <authorList>
            <person name="Pankratov T."/>
        </authorList>
    </citation>
    <scope>NUCLEOTIDE SEQUENCE [LARGE SCALE GENOMIC DNA]</scope>
    <source>
        <strain evidence="3 4">RmlP026</strain>
    </source>
</reference>
<dbReference type="Proteomes" id="UP000290759">
    <property type="component" value="Unassembled WGS sequence"/>
</dbReference>
<dbReference type="RefSeq" id="WP_129227673.1">
    <property type="nucleotide sequence ID" value="NZ_QYBB01000016.1"/>
</dbReference>